<sequence length="380" mass="41873">GMELPLFTVQLEEGETLTDTQKVEAYQAWYKATTDYLSTTGNDTQAAVREAAFCYSGPALYPPATDTLPPTPTCNDFITVYNNTTNETQDFLNQLKNVTRRSELLSSGNYSTLLQQQEERLRVLQGYFPGMKSSMVDDLKAQVDAILNAPSSDDIISAAVRAVLGNSTNQTQIDQARVLFTSLLSENKTSFTQADIDAAAKSLFGTAGGALNSTVLAEITKQLQNSTWVTQARGTIYPGDSFIDEIVLACGNATNSKNFSAFLSELVRARTSGEYNSSVVSKFLSKYFGDMCLRKVPGLPFRVWWWTGSGGFLDTLMKEFNNRNATTIDQAKTRTGNSWYDNWMNTQNKAAVDVSTFVKNVSNSANQGFQNAFNSIVNFF</sequence>
<dbReference type="Proteomes" id="UP001432027">
    <property type="component" value="Unassembled WGS sequence"/>
</dbReference>
<keyword evidence="2" id="KW-1185">Reference proteome</keyword>
<comment type="caution">
    <text evidence="1">The sequence shown here is derived from an EMBL/GenBank/DDBJ whole genome shotgun (WGS) entry which is preliminary data.</text>
</comment>
<evidence type="ECO:0000313" key="1">
    <source>
        <dbReference type="EMBL" id="GMS89718.1"/>
    </source>
</evidence>
<feature type="non-terminal residue" evidence="1">
    <location>
        <position position="380"/>
    </location>
</feature>
<gene>
    <name evidence="1" type="ORF">PENTCL1PPCAC_11893</name>
</gene>
<accession>A0AAV5T349</accession>
<proteinExistence type="predicted"/>
<dbReference type="AlphaFoldDB" id="A0AAV5T349"/>
<reference evidence="1" key="1">
    <citation type="submission" date="2023-10" db="EMBL/GenBank/DDBJ databases">
        <title>Genome assembly of Pristionchus species.</title>
        <authorList>
            <person name="Yoshida K."/>
            <person name="Sommer R.J."/>
        </authorList>
    </citation>
    <scope>NUCLEOTIDE SEQUENCE</scope>
    <source>
        <strain evidence="1">RS0144</strain>
    </source>
</reference>
<organism evidence="1 2">
    <name type="scientific">Pristionchus entomophagus</name>
    <dbReference type="NCBI Taxonomy" id="358040"/>
    <lineage>
        <taxon>Eukaryota</taxon>
        <taxon>Metazoa</taxon>
        <taxon>Ecdysozoa</taxon>
        <taxon>Nematoda</taxon>
        <taxon>Chromadorea</taxon>
        <taxon>Rhabditida</taxon>
        <taxon>Rhabditina</taxon>
        <taxon>Diplogasteromorpha</taxon>
        <taxon>Diplogasteroidea</taxon>
        <taxon>Neodiplogasteridae</taxon>
        <taxon>Pristionchus</taxon>
    </lineage>
</organism>
<dbReference type="EMBL" id="BTSX01000003">
    <property type="protein sequence ID" value="GMS89718.1"/>
    <property type="molecule type" value="Genomic_DNA"/>
</dbReference>
<protein>
    <submittedName>
        <fullName evidence="1">Uncharacterized protein</fullName>
    </submittedName>
</protein>
<name>A0AAV5T349_9BILA</name>
<evidence type="ECO:0000313" key="2">
    <source>
        <dbReference type="Proteomes" id="UP001432027"/>
    </source>
</evidence>
<feature type="non-terminal residue" evidence="1">
    <location>
        <position position="1"/>
    </location>
</feature>